<gene>
    <name evidence="2" type="ORF">PanWU01x14_165090</name>
</gene>
<dbReference type="PANTHER" id="PTHR47723:SF23">
    <property type="entry name" value="REVERSE TRANSCRIPTASE-LIKE PROTEIN"/>
    <property type="match status" value="1"/>
</dbReference>
<sequence>MEAFFIPLEAFKGAFAIPLDKGYAFEAKLAGAIHAISYAWAFGWKHLWFKSDSSYLITLLREHSLFVPWSWKPSWLHCIDRISKMNFYVSHIYWEGNPVADILASRVTNIQAPTWWHNTPSFIHKAFSKDYSG</sequence>
<dbReference type="EMBL" id="JXTB01000147">
    <property type="protein sequence ID" value="PON58619.1"/>
    <property type="molecule type" value="Genomic_DNA"/>
</dbReference>
<dbReference type="AlphaFoldDB" id="A0A2P5CC34"/>
<dbReference type="InterPro" id="IPR002156">
    <property type="entry name" value="RNaseH_domain"/>
</dbReference>
<proteinExistence type="predicted"/>
<dbReference type="PANTHER" id="PTHR47723">
    <property type="entry name" value="OS05G0353850 PROTEIN"/>
    <property type="match status" value="1"/>
</dbReference>
<dbReference type="Pfam" id="PF13456">
    <property type="entry name" value="RVT_3"/>
    <property type="match status" value="1"/>
</dbReference>
<dbReference type="GO" id="GO:0003676">
    <property type="term" value="F:nucleic acid binding"/>
    <property type="evidence" value="ECO:0007669"/>
    <property type="project" value="InterPro"/>
</dbReference>
<dbReference type="InterPro" id="IPR053151">
    <property type="entry name" value="RNase_H-like"/>
</dbReference>
<dbReference type="CDD" id="cd06222">
    <property type="entry name" value="RNase_H_like"/>
    <property type="match status" value="1"/>
</dbReference>
<dbReference type="OrthoDB" id="1841727at2759"/>
<name>A0A2P5CC34_PARAD</name>
<organism evidence="2 3">
    <name type="scientific">Parasponia andersonii</name>
    <name type="common">Sponia andersonii</name>
    <dbReference type="NCBI Taxonomy" id="3476"/>
    <lineage>
        <taxon>Eukaryota</taxon>
        <taxon>Viridiplantae</taxon>
        <taxon>Streptophyta</taxon>
        <taxon>Embryophyta</taxon>
        <taxon>Tracheophyta</taxon>
        <taxon>Spermatophyta</taxon>
        <taxon>Magnoliopsida</taxon>
        <taxon>eudicotyledons</taxon>
        <taxon>Gunneridae</taxon>
        <taxon>Pentapetalae</taxon>
        <taxon>rosids</taxon>
        <taxon>fabids</taxon>
        <taxon>Rosales</taxon>
        <taxon>Cannabaceae</taxon>
        <taxon>Parasponia</taxon>
    </lineage>
</organism>
<dbReference type="GO" id="GO:0004523">
    <property type="term" value="F:RNA-DNA hybrid ribonuclease activity"/>
    <property type="evidence" value="ECO:0007669"/>
    <property type="project" value="InterPro"/>
</dbReference>
<dbReference type="Gene3D" id="3.30.420.10">
    <property type="entry name" value="Ribonuclease H-like superfamily/Ribonuclease H"/>
    <property type="match status" value="1"/>
</dbReference>
<keyword evidence="3" id="KW-1185">Reference proteome</keyword>
<dbReference type="Proteomes" id="UP000237105">
    <property type="component" value="Unassembled WGS sequence"/>
</dbReference>
<dbReference type="InterPro" id="IPR036397">
    <property type="entry name" value="RNaseH_sf"/>
</dbReference>
<accession>A0A2P5CC34</accession>
<protein>
    <submittedName>
        <fullName evidence="2">Ribonuclease H-like domain containing protein</fullName>
    </submittedName>
</protein>
<dbReference type="InterPro" id="IPR044730">
    <property type="entry name" value="RNase_H-like_dom_plant"/>
</dbReference>
<dbReference type="SUPFAM" id="SSF53098">
    <property type="entry name" value="Ribonuclease H-like"/>
    <property type="match status" value="1"/>
</dbReference>
<evidence type="ECO:0000313" key="2">
    <source>
        <dbReference type="EMBL" id="PON58619.1"/>
    </source>
</evidence>
<reference evidence="3" key="1">
    <citation type="submission" date="2016-06" db="EMBL/GenBank/DDBJ databases">
        <title>Parallel loss of symbiosis genes in relatives of nitrogen-fixing non-legume Parasponia.</title>
        <authorList>
            <person name="Van Velzen R."/>
            <person name="Holmer R."/>
            <person name="Bu F."/>
            <person name="Rutten L."/>
            <person name="Van Zeijl A."/>
            <person name="Liu W."/>
            <person name="Santuari L."/>
            <person name="Cao Q."/>
            <person name="Sharma T."/>
            <person name="Shen D."/>
            <person name="Roswanjaya Y."/>
            <person name="Wardhani T."/>
            <person name="Kalhor M.S."/>
            <person name="Jansen J."/>
            <person name="Van den Hoogen J."/>
            <person name="Gungor B."/>
            <person name="Hartog M."/>
            <person name="Hontelez J."/>
            <person name="Verver J."/>
            <person name="Yang W.-C."/>
            <person name="Schijlen E."/>
            <person name="Repin R."/>
            <person name="Schilthuizen M."/>
            <person name="Schranz E."/>
            <person name="Heidstra R."/>
            <person name="Miyata K."/>
            <person name="Fedorova E."/>
            <person name="Kohlen W."/>
            <person name="Bisseling T."/>
            <person name="Smit S."/>
            <person name="Geurts R."/>
        </authorList>
    </citation>
    <scope>NUCLEOTIDE SEQUENCE [LARGE SCALE GENOMIC DNA]</scope>
    <source>
        <strain evidence="3">cv. WU1-14</strain>
    </source>
</reference>
<comment type="caution">
    <text evidence="2">The sequence shown here is derived from an EMBL/GenBank/DDBJ whole genome shotgun (WGS) entry which is preliminary data.</text>
</comment>
<evidence type="ECO:0000313" key="3">
    <source>
        <dbReference type="Proteomes" id="UP000237105"/>
    </source>
</evidence>
<dbReference type="InterPro" id="IPR012337">
    <property type="entry name" value="RNaseH-like_sf"/>
</dbReference>
<evidence type="ECO:0000259" key="1">
    <source>
        <dbReference type="Pfam" id="PF13456"/>
    </source>
</evidence>
<dbReference type="STRING" id="3476.A0A2P5CC34"/>
<feature type="domain" description="RNase H type-1" evidence="1">
    <location>
        <begin position="23"/>
        <end position="106"/>
    </location>
</feature>